<protein>
    <submittedName>
        <fullName evidence="1">Uncharacterized protein</fullName>
    </submittedName>
</protein>
<evidence type="ECO:0000313" key="1">
    <source>
        <dbReference type="EMBL" id="GIN96836.1"/>
    </source>
</evidence>
<comment type="caution">
    <text evidence="1">The sequence shown here is derived from an EMBL/GenBank/DDBJ whole genome shotgun (WGS) entry which is preliminary data.</text>
</comment>
<dbReference type="SUPFAM" id="SSF53756">
    <property type="entry name" value="UDP-Glycosyltransferase/glycogen phosphorylase"/>
    <property type="match status" value="1"/>
</dbReference>
<sequence>MGKNSLLLNSTTEEQQLVHFELIEQLVYLTFPTSLFEKKESVSFFCKKRKEQKRFFLDHIMEKSTFGTHVTIELEQFKLYFHEKSRLDLYMQFKNEEHSGVYKVCMKQIEKSKNKRYLGLKPLKEEFYISPYVNIKGQISFVINTAEKIKGEIFEGDAALKKVSYKKGVLKFKVELLTQETVSIRNVILKHRRGIDSIVIEVKPENIKGNILFVQIDILNYQFQLQQFYWDIYVEIETNELDSVLLRVKNYGLWNKYKLQYLSEMLTYEDAEGNILVPYITASEDFSLNYRKKGEYEEKKYKYNEYIAFLFYMLFGFWFLKSNIWLIHEKYSETAQDNSFSFFKYCFKHYPQKKVYFVIKKESKDYSHVLPYKKRVVHFMSVKHLFLLLVAKRIVSSEAKGHGFAWRVSQGLIKPRLNQKKFIFLQHGVLGLKKIDNTFKANGFNHADLFVASSDFEKEIIHEYLGYPYKNIVTTGLARWDELENVNRNNRKEILCMPTWRNWLEEVDEDEFLQSEYYQRYYELITSSKLREFLVEHDLYLNFYLHPKFIQFANLFDSLDDHIRIIQFGEETVSQLIKNSTMLITDYSSVAWEYYYLDKPVLFFQFDRDKYEELQGSYMNLETDLFGNSSSNIDALIDSMRTTVDHKMGLDEKSINLKQQYFKHVDNNNCARIFQEIKKNEVSSSLKEELMYSLRRSPLLRTVWKKLKRRFS</sequence>
<dbReference type="Gene3D" id="3.40.50.12580">
    <property type="match status" value="1"/>
</dbReference>
<dbReference type="RefSeq" id="WP_213020633.1">
    <property type="nucleotide sequence ID" value="NZ_BORJ01000006.1"/>
</dbReference>
<dbReference type="PANTHER" id="PTHR37316">
    <property type="entry name" value="TEICHOIC ACID GLYCEROL-PHOSPHATE PRIMASE"/>
    <property type="match status" value="1"/>
</dbReference>
<gene>
    <name evidence="1" type="ORF">J6TS1_27060</name>
</gene>
<dbReference type="InterPro" id="IPR051612">
    <property type="entry name" value="Teichoic_Acid_Biosynth"/>
</dbReference>
<dbReference type="Pfam" id="PF04464">
    <property type="entry name" value="Glyphos_transf"/>
    <property type="match status" value="1"/>
</dbReference>
<dbReference type="PANTHER" id="PTHR37316:SF3">
    <property type="entry name" value="TEICHOIC ACID GLYCEROL-PHOSPHATE TRANSFERASE"/>
    <property type="match status" value="1"/>
</dbReference>
<evidence type="ECO:0000313" key="2">
    <source>
        <dbReference type="Proteomes" id="UP000680670"/>
    </source>
</evidence>
<accession>A0ABQ4KYZ9</accession>
<dbReference type="InterPro" id="IPR007554">
    <property type="entry name" value="Glycerophosphate_synth"/>
</dbReference>
<dbReference type="InterPro" id="IPR043148">
    <property type="entry name" value="TagF_C"/>
</dbReference>
<name>A0ABQ4KYZ9_SIMTE</name>
<organism evidence="1 2">
    <name type="scientific">Siminovitchia terrae</name>
    <name type="common">Bacillus terrae</name>
    <dbReference type="NCBI Taxonomy" id="1914933"/>
    <lineage>
        <taxon>Bacteria</taxon>
        <taxon>Bacillati</taxon>
        <taxon>Bacillota</taxon>
        <taxon>Bacilli</taxon>
        <taxon>Bacillales</taxon>
        <taxon>Bacillaceae</taxon>
        <taxon>Siminovitchia</taxon>
    </lineage>
</organism>
<keyword evidence="2" id="KW-1185">Reference proteome</keyword>
<dbReference type="EMBL" id="BORJ01000006">
    <property type="protein sequence ID" value="GIN96836.1"/>
    <property type="molecule type" value="Genomic_DNA"/>
</dbReference>
<dbReference type="Proteomes" id="UP000680670">
    <property type="component" value="Unassembled WGS sequence"/>
</dbReference>
<proteinExistence type="predicted"/>
<reference evidence="1 2" key="1">
    <citation type="submission" date="2021-03" db="EMBL/GenBank/DDBJ databases">
        <title>Antimicrobial resistance genes in bacteria isolated from Japanese honey, and their potential for conferring macrolide and lincosamide resistance in the American foulbrood pathogen Paenibacillus larvae.</title>
        <authorList>
            <person name="Okamoto M."/>
            <person name="Kumagai M."/>
            <person name="Kanamori H."/>
            <person name="Takamatsu D."/>
        </authorList>
    </citation>
    <scope>NUCLEOTIDE SEQUENCE [LARGE SCALE GENOMIC DNA]</scope>
    <source>
        <strain evidence="1 2">J6TS1</strain>
    </source>
</reference>